<dbReference type="ESTHER" id="9bact-l8jm24">
    <property type="family name" value="Est-OsmC"/>
</dbReference>
<name>L8JM24_9BACT</name>
<dbReference type="SUPFAM" id="SSF53474">
    <property type="entry name" value="alpha/beta-Hydrolases"/>
    <property type="match status" value="1"/>
</dbReference>
<dbReference type="Gene3D" id="3.30.300.20">
    <property type="match status" value="1"/>
</dbReference>
<keyword evidence="3" id="KW-1185">Reference proteome</keyword>
<dbReference type="AlphaFoldDB" id="L8JM24"/>
<dbReference type="Pfam" id="PF12697">
    <property type="entry name" value="Abhydrolase_6"/>
    <property type="match status" value="1"/>
</dbReference>
<dbReference type="EMBL" id="AMZN01000114">
    <property type="protein sequence ID" value="ELR68442.1"/>
    <property type="molecule type" value="Genomic_DNA"/>
</dbReference>
<dbReference type="PANTHER" id="PTHR39624:SF2">
    <property type="entry name" value="OSMC-LIKE PROTEIN"/>
    <property type="match status" value="1"/>
</dbReference>
<dbReference type="STRING" id="1237149.C900_00363"/>
<proteinExistence type="predicted"/>
<dbReference type="Proteomes" id="UP000011135">
    <property type="component" value="Unassembled WGS sequence"/>
</dbReference>
<organism evidence="2 3">
    <name type="scientific">Fulvivirga imtechensis AK7</name>
    <dbReference type="NCBI Taxonomy" id="1237149"/>
    <lineage>
        <taxon>Bacteria</taxon>
        <taxon>Pseudomonadati</taxon>
        <taxon>Bacteroidota</taxon>
        <taxon>Cytophagia</taxon>
        <taxon>Cytophagales</taxon>
        <taxon>Fulvivirgaceae</taxon>
        <taxon>Fulvivirga</taxon>
    </lineage>
</organism>
<dbReference type="SUPFAM" id="SSF82784">
    <property type="entry name" value="OsmC-like"/>
    <property type="match status" value="1"/>
</dbReference>
<feature type="domain" description="AB hydrolase-1" evidence="1">
    <location>
        <begin position="33"/>
        <end position="230"/>
    </location>
</feature>
<protein>
    <recommendedName>
        <fullName evidence="1">AB hydrolase-1 domain-containing protein</fullName>
    </recommendedName>
</protein>
<dbReference type="PATRIC" id="fig|1237149.3.peg.5477"/>
<reference evidence="2 3" key="1">
    <citation type="submission" date="2012-12" db="EMBL/GenBank/DDBJ databases">
        <title>Genome assembly of Fulvivirga imtechensis AK7.</title>
        <authorList>
            <person name="Nupur N."/>
            <person name="Khatri I."/>
            <person name="Kumar R."/>
            <person name="Subramanian S."/>
            <person name="Pinnaka A."/>
        </authorList>
    </citation>
    <scope>NUCLEOTIDE SEQUENCE [LARGE SCALE GENOMIC DNA]</scope>
    <source>
        <strain evidence="2 3">AK7</strain>
    </source>
</reference>
<dbReference type="RefSeq" id="WP_009583278.1">
    <property type="nucleotide sequence ID" value="NZ_AMZN01000114.1"/>
</dbReference>
<dbReference type="eggNOG" id="COG1765">
    <property type="taxonomic scope" value="Bacteria"/>
</dbReference>
<dbReference type="Pfam" id="PF02566">
    <property type="entry name" value="OsmC"/>
    <property type="match status" value="1"/>
</dbReference>
<dbReference type="InterPro" id="IPR000073">
    <property type="entry name" value="AB_hydrolase_1"/>
</dbReference>
<dbReference type="InterPro" id="IPR029058">
    <property type="entry name" value="AB_hydrolase_fold"/>
</dbReference>
<dbReference type="eggNOG" id="COG1073">
    <property type="taxonomic scope" value="Bacteria"/>
</dbReference>
<evidence type="ECO:0000313" key="3">
    <source>
        <dbReference type="Proteomes" id="UP000011135"/>
    </source>
</evidence>
<evidence type="ECO:0000259" key="1">
    <source>
        <dbReference type="Pfam" id="PF12697"/>
    </source>
</evidence>
<dbReference type="Gene3D" id="3.40.50.1820">
    <property type="entry name" value="alpha/beta hydrolase"/>
    <property type="match status" value="1"/>
</dbReference>
<comment type="caution">
    <text evidence="2">The sequence shown here is derived from an EMBL/GenBank/DDBJ whole genome shotgun (WGS) entry which is preliminary data.</text>
</comment>
<accession>L8JM24</accession>
<dbReference type="OrthoDB" id="9791538at2"/>
<dbReference type="InterPro" id="IPR036102">
    <property type="entry name" value="OsmC/Ohrsf"/>
</dbReference>
<sequence>MNSQRITFYNDQGVELSAKLEMPADNDPVAYAIFAHCFTCSKNFSAVVNISRTLSLNHIAVLRFDFTGLGESEGEFTGTNFSSNISDLVAAYHFLKDNYRPPSILIGHSLGGAAVLASATEMDNVKAVVTLGAPADPLHVKNLFQESLDLIKEKGEATVNIGGRPFTVKEHFLHDLEVANMPRALKSMNKALLIMHSPHDEVVDIDNARQLYQDARHPKSFITLDGADHLLSKKEDSLYAGNMIASWVTRYIKIPKKEPLSTDKQVLCRTGDEGYTTQIQAGDHSLLADEPEKLGGNDLGPTPYDLLIAGLGSCTSITLRMYADRKKWPLEEVKVHLQHNQIHEKDCESSEDANAKIDHIEREIELIGELSSDQRQRLMEIADKCPVHKTLHGKITINTTLAG</sequence>
<evidence type="ECO:0000313" key="2">
    <source>
        <dbReference type="EMBL" id="ELR68442.1"/>
    </source>
</evidence>
<gene>
    <name evidence="2" type="ORF">C900_00363</name>
</gene>
<dbReference type="InterPro" id="IPR015946">
    <property type="entry name" value="KH_dom-like_a/b"/>
</dbReference>
<dbReference type="InterPro" id="IPR003718">
    <property type="entry name" value="OsmC/Ohr_fam"/>
</dbReference>
<dbReference type="PANTHER" id="PTHR39624">
    <property type="entry name" value="PROTEIN INVOLVED IN RIMO-MEDIATED BETA-METHYLTHIOLATION OF RIBOSOMAL PROTEIN S12 YCAO"/>
    <property type="match status" value="1"/>
</dbReference>